<evidence type="ECO:0000313" key="4">
    <source>
        <dbReference type="EMBL" id="CAB9527020.1"/>
    </source>
</evidence>
<feature type="compositionally biased region" description="Basic residues" evidence="2">
    <location>
        <begin position="103"/>
        <end position="117"/>
    </location>
</feature>
<dbReference type="PANTHER" id="PTHR33418:SF1">
    <property type="entry name" value="HELICASE-ASSOCIATED DOMAIN-CONTAINING PROTEIN"/>
    <property type="match status" value="1"/>
</dbReference>
<sequence>MFPVTTHHHPHETTGAMETDTVATAAAVLAQLEPRRAALFQQQYHHPPPTPPTVAVNAAIATTPITTTKVRATRQTQTKKRRLEEEEDDLEQNEDGETDKASKHNTKKKTRKKRTAKRTLPPHLESLYQQLTNNGRCMDSIQKEQQEAARLVAEAQRRLDAANRQAEHLTRKKEILEEQILTRELSLDNNNEFTQHYHQLVAFQQEFGHVNVALERPHGALNAWVKRMRRIKALRQAGDKYQAPQWKYYLRALDRIGFVWDVVKDQWKIQFDKMLAFKQENGHCCIPKAYKKDKALGAWVHRQRYHYKLYHEGKPTQLTPERIQLLKSVGFSWGGDAKSPVDVTAPPRPTKPRNGQHKRTPEQEWEHHFQLLLEFQKQHGHVKISAVQVSHRNNQLRDWAAWQRREYKKWKRQEPSHVTSEHVRRLQEIGFSWEVWPNKTQQQQQQG</sequence>
<proteinExistence type="predicted"/>
<feature type="region of interest" description="Disordered" evidence="2">
    <location>
        <begin position="66"/>
        <end position="121"/>
    </location>
</feature>
<gene>
    <name evidence="4" type="ORF">SEMRO_1927_G305950.1</name>
</gene>
<feature type="compositionally biased region" description="Low complexity" evidence="2">
    <location>
        <begin position="66"/>
        <end position="76"/>
    </location>
</feature>
<dbReference type="Gene3D" id="6.10.140.530">
    <property type="match status" value="2"/>
</dbReference>
<name>A0A9N8HW73_9STRA</name>
<keyword evidence="4" id="KW-0347">Helicase</keyword>
<keyword evidence="5" id="KW-1185">Reference proteome</keyword>
<evidence type="ECO:0000259" key="3">
    <source>
        <dbReference type="Pfam" id="PF03457"/>
    </source>
</evidence>
<keyword evidence="4" id="KW-0378">Hydrolase</keyword>
<evidence type="ECO:0000256" key="2">
    <source>
        <dbReference type="SAM" id="MobiDB-lite"/>
    </source>
</evidence>
<dbReference type="Proteomes" id="UP001153069">
    <property type="component" value="Unassembled WGS sequence"/>
</dbReference>
<evidence type="ECO:0000256" key="1">
    <source>
        <dbReference type="SAM" id="Coils"/>
    </source>
</evidence>
<reference evidence="4" key="1">
    <citation type="submission" date="2020-06" db="EMBL/GenBank/DDBJ databases">
        <authorList>
            <consortium name="Plant Systems Biology data submission"/>
        </authorList>
    </citation>
    <scope>NUCLEOTIDE SEQUENCE</scope>
    <source>
        <strain evidence="4">D6</strain>
    </source>
</reference>
<keyword evidence="1" id="KW-0175">Coiled coil</keyword>
<accession>A0A9N8HW73</accession>
<dbReference type="AlphaFoldDB" id="A0A9N8HW73"/>
<feature type="domain" description="Helicase-associated" evidence="3">
    <location>
        <begin position="265"/>
        <end position="331"/>
    </location>
</feature>
<evidence type="ECO:0000313" key="5">
    <source>
        <dbReference type="Proteomes" id="UP001153069"/>
    </source>
</evidence>
<keyword evidence="4" id="KW-0067">ATP-binding</keyword>
<organism evidence="4 5">
    <name type="scientific">Seminavis robusta</name>
    <dbReference type="NCBI Taxonomy" id="568900"/>
    <lineage>
        <taxon>Eukaryota</taxon>
        <taxon>Sar</taxon>
        <taxon>Stramenopiles</taxon>
        <taxon>Ochrophyta</taxon>
        <taxon>Bacillariophyta</taxon>
        <taxon>Bacillariophyceae</taxon>
        <taxon>Bacillariophycidae</taxon>
        <taxon>Naviculales</taxon>
        <taxon>Naviculaceae</taxon>
        <taxon>Seminavis</taxon>
    </lineage>
</organism>
<feature type="coiled-coil region" evidence="1">
    <location>
        <begin position="138"/>
        <end position="179"/>
    </location>
</feature>
<dbReference type="EMBL" id="CAICTM010001925">
    <property type="protein sequence ID" value="CAB9527020.1"/>
    <property type="molecule type" value="Genomic_DNA"/>
</dbReference>
<feature type="domain" description="Helicase-associated" evidence="3">
    <location>
        <begin position="362"/>
        <end position="431"/>
    </location>
</feature>
<dbReference type="GO" id="GO:0004386">
    <property type="term" value="F:helicase activity"/>
    <property type="evidence" value="ECO:0007669"/>
    <property type="project" value="UniProtKB-KW"/>
</dbReference>
<protein>
    <submittedName>
        <fullName evidence="4">Helicase</fullName>
    </submittedName>
</protein>
<keyword evidence="4" id="KW-0547">Nucleotide-binding</keyword>
<dbReference type="InterPro" id="IPR005114">
    <property type="entry name" value="Helicase_assoc"/>
</dbReference>
<comment type="caution">
    <text evidence="4">The sequence shown here is derived from an EMBL/GenBank/DDBJ whole genome shotgun (WGS) entry which is preliminary data.</text>
</comment>
<dbReference type="Pfam" id="PF03457">
    <property type="entry name" value="HA"/>
    <property type="match status" value="2"/>
</dbReference>
<feature type="region of interest" description="Disordered" evidence="2">
    <location>
        <begin position="337"/>
        <end position="360"/>
    </location>
</feature>
<feature type="compositionally biased region" description="Acidic residues" evidence="2">
    <location>
        <begin position="85"/>
        <end position="97"/>
    </location>
</feature>
<dbReference type="OrthoDB" id="10657908at2759"/>
<dbReference type="PANTHER" id="PTHR33418">
    <property type="entry name" value="HELICASE-ASSOCIATED"/>
    <property type="match status" value="1"/>
</dbReference>